<gene>
    <name evidence="2" type="ORF">KY084_01935</name>
</gene>
<dbReference type="InterPro" id="IPR020471">
    <property type="entry name" value="AKR"/>
</dbReference>
<sequence length="348" mass="37562">MTDESPISRASQDGGVGSLGRIGFGSAPIGNLYEIMSDDAAQATLDAAWQSGLRYFDTAPHYGFGLSEKRVGAALARLDRQESAIVSTKVGRRLAPAPDADLSALRQGFVSPEPVESVFDYSYDGVLRSYEASRKRLKRDSIDILYAHDLGRMTHGDEHPARLREFLDGGYRAMRELRDGGAVAAIGLGVNETAVCEEVLGHAELDLILLAGRYTLLEQDALDQFLPLCARRDVRIVLGGPFNSGILATGVRGGGDLHYNYEPAPRDVIARVAAIEEVCALHGVPLAAAALQFPLAHPQVASVIPGTRTPEQLRAALDLLDTSIPAECWRMLRDRSLIRADAPLPLPQ</sequence>
<evidence type="ECO:0000313" key="2">
    <source>
        <dbReference type="EMBL" id="MBW4329634.1"/>
    </source>
</evidence>
<feature type="domain" description="NADP-dependent oxidoreductase" evidence="1">
    <location>
        <begin position="21"/>
        <end position="332"/>
    </location>
</feature>
<name>A0ABS6XHF0_9SPHN</name>
<protein>
    <submittedName>
        <fullName evidence="2">Aldo/keto reductase</fullName>
    </submittedName>
</protein>
<evidence type="ECO:0000259" key="1">
    <source>
        <dbReference type="Pfam" id="PF00248"/>
    </source>
</evidence>
<accession>A0ABS6XHF0</accession>
<dbReference type="Proteomes" id="UP001197214">
    <property type="component" value="Unassembled WGS sequence"/>
</dbReference>
<keyword evidence="3" id="KW-1185">Reference proteome</keyword>
<dbReference type="PANTHER" id="PTHR42686:SF1">
    <property type="entry name" value="GH17980P-RELATED"/>
    <property type="match status" value="1"/>
</dbReference>
<dbReference type="InterPro" id="IPR023210">
    <property type="entry name" value="NADP_OxRdtase_dom"/>
</dbReference>
<dbReference type="PANTHER" id="PTHR42686">
    <property type="entry name" value="GH17980P-RELATED"/>
    <property type="match status" value="1"/>
</dbReference>
<proteinExistence type="predicted"/>
<dbReference type="EMBL" id="JAHWZX010000001">
    <property type="protein sequence ID" value="MBW4329634.1"/>
    <property type="molecule type" value="Genomic_DNA"/>
</dbReference>
<organism evidence="2 3">
    <name type="scientific">Stakelama flava</name>
    <dbReference type="NCBI Taxonomy" id="2860338"/>
    <lineage>
        <taxon>Bacteria</taxon>
        <taxon>Pseudomonadati</taxon>
        <taxon>Pseudomonadota</taxon>
        <taxon>Alphaproteobacteria</taxon>
        <taxon>Sphingomonadales</taxon>
        <taxon>Sphingomonadaceae</taxon>
        <taxon>Stakelama</taxon>
    </lineage>
</organism>
<dbReference type="Pfam" id="PF00248">
    <property type="entry name" value="Aldo_ket_red"/>
    <property type="match status" value="1"/>
</dbReference>
<dbReference type="RefSeq" id="WP_219236716.1">
    <property type="nucleotide sequence ID" value="NZ_JAHWZX010000001.1"/>
</dbReference>
<comment type="caution">
    <text evidence="2">The sequence shown here is derived from an EMBL/GenBank/DDBJ whole genome shotgun (WGS) entry which is preliminary data.</text>
</comment>
<reference evidence="2 3" key="1">
    <citation type="submission" date="2021-07" db="EMBL/GenBank/DDBJ databases">
        <title>Stakelama flava sp. nov., a novel endophytic bacterium isolated from branch of Kandelia candel.</title>
        <authorList>
            <person name="Tuo L."/>
        </authorList>
    </citation>
    <scope>NUCLEOTIDE SEQUENCE [LARGE SCALE GENOMIC DNA]</scope>
    <source>
        <strain evidence="2 3">CBK3Z-3</strain>
    </source>
</reference>
<evidence type="ECO:0000313" key="3">
    <source>
        <dbReference type="Proteomes" id="UP001197214"/>
    </source>
</evidence>